<name>A0ABQ9WWR3_9EUKA</name>
<sequence>MATLTLSLASWQAQFHSGELQESTAVRDCRKSQKFPFYLKNQKAGAMDISLPLTMSIHCAAARSQQIEINSIRKFKSAIAPRLISTALVGGALTSEESFSRMVRMRMMELPLDLIEFHPVTLEIEREKADEEEQIGLDEEERKHQEVEDRFAEDPICVDITVSGTTSTNAKTAKVLRSLLEVDKDPVEGSFDFTIENKSLISVTNQDILPFTKCGMFDLKDDVDSLKLDGVCLICSDSESSRHPLIKSTNHVTIQNCHFYTTDTSIEHAIFGVPLVSFNSFSVSGHALLAITTEQPTSFVSVNFEDITQIIAGKARCVHVTSSSLGTVVTPSHWAGLFTQSQRLLDFVESVISSSLDFDSIFGEEVFISKDSNDISVCSFSEYPCASLDGLNTSIGDKSHETHNCLFTIILNTSVLRVSSQIVT</sequence>
<dbReference type="EMBL" id="JARBJD010000322">
    <property type="protein sequence ID" value="KAK2943920.1"/>
    <property type="molecule type" value="Genomic_DNA"/>
</dbReference>
<evidence type="ECO:0000256" key="1">
    <source>
        <dbReference type="SAM" id="MobiDB-lite"/>
    </source>
</evidence>
<feature type="region of interest" description="Disordered" evidence="1">
    <location>
        <begin position="129"/>
        <end position="148"/>
    </location>
</feature>
<organism evidence="2 3">
    <name type="scientific">Blattamonas nauphoetae</name>
    <dbReference type="NCBI Taxonomy" id="2049346"/>
    <lineage>
        <taxon>Eukaryota</taxon>
        <taxon>Metamonada</taxon>
        <taxon>Preaxostyla</taxon>
        <taxon>Oxymonadida</taxon>
        <taxon>Blattamonas</taxon>
    </lineage>
</organism>
<reference evidence="2 3" key="1">
    <citation type="journal article" date="2022" name="bioRxiv">
        <title>Genomics of Preaxostyla Flagellates Illuminates Evolutionary Transitions and the Path Towards Mitochondrial Loss.</title>
        <authorList>
            <person name="Novak L.V.F."/>
            <person name="Treitli S.C."/>
            <person name="Pyrih J."/>
            <person name="Halakuc P."/>
            <person name="Pipaliya S.V."/>
            <person name="Vacek V."/>
            <person name="Brzon O."/>
            <person name="Soukal P."/>
            <person name="Eme L."/>
            <person name="Dacks J.B."/>
            <person name="Karnkowska A."/>
            <person name="Elias M."/>
            <person name="Hampl V."/>
        </authorList>
    </citation>
    <scope>NUCLEOTIDE SEQUENCE [LARGE SCALE GENOMIC DNA]</scope>
    <source>
        <strain evidence="2">NAU3</strain>
        <tissue evidence="2">Gut</tissue>
    </source>
</reference>
<comment type="caution">
    <text evidence="2">The sequence shown here is derived from an EMBL/GenBank/DDBJ whole genome shotgun (WGS) entry which is preliminary data.</text>
</comment>
<evidence type="ECO:0000313" key="3">
    <source>
        <dbReference type="Proteomes" id="UP001281761"/>
    </source>
</evidence>
<proteinExistence type="predicted"/>
<feature type="compositionally biased region" description="Acidic residues" evidence="1">
    <location>
        <begin position="130"/>
        <end position="139"/>
    </location>
</feature>
<dbReference type="Proteomes" id="UP001281761">
    <property type="component" value="Unassembled WGS sequence"/>
</dbReference>
<gene>
    <name evidence="2" type="ORF">BLNAU_21175</name>
</gene>
<evidence type="ECO:0000313" key="2">
    <source>
        <dbReference type="EMBL" id="KAK2943920.1"/>
    </source>
</evidence>
<accession>A0ABQ9WWR3</accession>
<keyword evidence="3" id="KW-1185">Reference proteome</keyword>
<protein>
    <submittedName>
        <fullName evidence="2">Uncharacterized protein</fullName>
    </submittedName>
</protein>